<proteinExistence type="predicted"/>
<dbReference type="AlphaFoldDB" id="A0A8B6GYI1"/>
<dbReference type="Gene3D" id="1.10.510.10">
    <property type="entry name" value="Transferase(Phosphotransferase) domain 1"/>
    <property type="match status" value="1"/>
</dbReference>
<evidence type="ECO:0000256" key="1">
    <source>
        <dbReference type="ARBA" id="ARBA00022741"/>
    </source>
</evidence>
<dbReference type="SMART" id="SM00220">
    <property type="entry name" value="S_TKc"/>
    <property type="match status" value="1"/>
</dbReference>
<keyword evidence="1" id="KW-0547">Nucleotide-binding</keyword>
<keyword evidence="5" id="KW-0418">Kinase</keyword>
<protein>
    <submittedName>
        <fullName evidence="5">Serine/threonine kinase 33</fullName>
        <ecNumber evidence="5">2.7.11.1</ecNumber>
    </submittedName>
</protein>
<reference evidence="5" key="1">
    <citation type="submission" date="2018-11" db="EMBL/GenBank/DDBJ databases">
        <authorList>
            <person name="Alioto T."/>
            <person name="Alioto T."/>
        </authorList>
    </citation>
    <scope>NUCLEOTIDE SEQUENCE</scope>
</reference>
<dbReference type="PANTHER" id="PTHR24347">
    <property type="entry name" value="SERINE/THREONINE-PROTEIN KINASE"/>
    <property type="match status" value="1"/>
</dbReference>
<gene>
    <name evidence="5" type="ORF">MGAL_10B029294</name>
</gene>
<dbReference type="Pfam" id="PF00069">
    <property type="entry name" value="Pkinase"/>
    <property type="match status" value="1"/>
</dbReference>
<feature type="domain" description="Protein kinase" evidence="4">
    <location>
        <begin position="397"/>
        <end position="685"/>
    </location>
</feature>
<sequence length="820" mass="92575">MANKMPRKGSAENSNIPHTRIDEESWINKYYEVDKKTDKWISTHGDMSNEKETVNDDKYANFLPNLEGQYALCYPRFKERKDVTLESLHAKFGVFPGLSEVRIIPNLIFVRYSIKDSGVQCLEKYSKGLLMRVAEERVKKSSGEENDYNLILKKTTSDYAVSDSEGSSNIDVPQVLEKLTRMISESQKDMFIVVDTGMLISDLDLIQGLTAHGKPALVFPWVVMQELDFLKKGKTSISSNTIEKAQKARHAVQYLYQCFQSSHPRVVGQTPAQARVASEVSDFKAECSDDRILQCCIQYQSNNPDCSVLLLTRDLNLCNKSLINGIKAFPLLESEQHFDNFKNNNTVEDGVSKDDKDIDENLPKVEGLDLLFQTNDIMSEDGLINDEWQQETEKSYEELLQDIQHFTDSKIVKQQFRRLQDKIIDDHNSTLRQCFLKHNNLDNGKDHMLTHAPEHAGGSAIKLLEREVAILKMVDQDNIIKLNEVFETGKKMFLVMELCEGGELADVLREKEIFSESDTKVIMKKMFDAISYLHKKDIVHRDLKLENILLSQNPKDPADKLHIKVTDFGLSVVKGGVGHDNMMQDFCGTPIYMSPEIIDNKAYSQQCDVWAMGVIMYSLLCGSPPFKANTEEELYEIIKKGEIDYTTNPVWNTISEDAKKCIELMLRTDPAHRSSASEVLHHAWITGIQRESRNVLDLMKQFRLEEEGQKSAINGDVENGEDPNSLLEEPTPEKETSERESRKNSAEGKKPGSGGKSGSSQNSTKSSAAEKSQRLSTPGQRTVSKSPAPKANNLKTLNNNTRPTTNLLSTGKSTAAKKKT</sequence>
<accession>A0A8B6GYI1</accession>
<dbReference type="InterPro" id="IPR029060">
    <property type="entry name" value="PIN-like_dom_sf"/>
</dbReference>
<name>A0A8B6GYI1_MYTGA</name>
<dbReference type="Gene3D" id="3.40.50.1010">
    <property type="entry name" value="5'-nuclease"/>
    <property type="match status" value="1"/>
</dbReference>
<dbReference type="InterPro" id="IPR008271">
    <property type="entry name" value="Ser/Thr_kinase_AS"/>
</dbReference>
<dbReference type="InterPro" id="IPR000719">
    <property type="entry name" value="Prot_kinase_dom"/>
</dbReference>
<dbReference type="Proteomes" id="UP000596742">
    <property type="component" value="Unassembled WGS sequence"/>
</dbReference>
<evidence type="ECO:0000313" key="6">
    <source>
        <dbReference type="Proteomes" id="UP000596742"/>
    </source>
</evidence>
<dbReference type="OrthoDB" id="541276at2759"/>
<dbReference type="PROSITE" id="PS50011">
    <property type="entry name" value="PROTEIN_KINASE_DOM"/>
    <property type="match status" value="1"/>
</dbReference>
<dbReference type="InterPro" id="IPR002716">
    <property type="entry name" value="PIN_dom"/>
</dbReference>
<dbReference type="InterPro" id="IPR011009">
    <property type="entry name" value="Kinase-like_dom_sf"/>
</dbReference>
<dbReference type="CDD" id="cd18727">
    <property type="entry name" value="PIN_Swt1-like"/>
    <property type="match status" value="1"/>
</dbReference>
<dbReference type="GO" id="GO:0005524">
    <property type="term" value="F:ATP binding"/>
    <property type="evidence" value="ECO:0007669"/>
    <property type="project" value="UniProtKB-KW"/>
</dbReference>
<dbReference type="EMBL" id="UYJE01009184">
    <property type="protein sequence ID" value="VDI70942.1"/>
    <property type="molecule type" value="Genomic_DNA"/>
</dbReference>
<dbReference type="SUPFAM" id="SSF56112">
    <property type="entry name" value="Protein kinase-like (PK-like)"/>
    <property type="match status" value="1"/>
</dbReference>
<keyword evidence="5" id="KW-0808">Transferase</keyword>
<evidence type="ECO:0000313" key="5">
    <source>
        <dbReference type="EMBL" id="VDI70942.1"/>
    </source>
</evidence>
<feature type="compositionally biased region" description="Low complexity" evidence="3">
    <location>
        <begin position="792"/>
        <end position="814"/>
    </location>
</feature>
<dbReference type="EC" id="2.7.11.1" evidence="5"/>
<organism evidence="5 6">
    <name type="scientific">Mytilus galloprovincialis</name>
    <name type="common">Mediterranean mussel</name>
    <dbReference type="NCBI Taxonomy" id="29158"/>
    <lineage>
        <taxon>Eukaryota</taxon>
        <taxon>Metazoa</taxon>
        <taxon>Spiralia</taxon>
        <taxon>Lophotrochozoa</taxon>
        <taxon>Mollusca</taxon>
        <taxon>Bivalvia</taxon>
        <taxon>Autobranchia</taxon>
        <taxon>Pteriomorphia</taxon>
        <taxon>Mytilida</taxon>
        <taxon>Mytiloidea</taxon>
        <taxon>Mytilidae</taxon>
        <taxon>Mytilinae</taxon>
        <taxon>Mytilus</taxon>
    </lineage>
</organism>
<evidence type="ECO:0000256" key="3">
    <source>
        <dbReference type="SAM" id="MobiDB-lite"/>
    </source>
</evidence>
<keyword evidence="6" id="KW-1185">Reference proteome</keyword>
<feature type="compositionally biased region" description="Polar residues" evidence="3">
    <location>
        <begin position="774"/>
        <end position="785"/>
    </location>
</feature>
<feature type="region of interest" description="Disordered" evidence="3">
    <location>
        <begin position="707"/>
        <end position="820"/>
    </location>
</feature>
<comment type="caution">
    <text evidence="5">The sequence shown here is derived from an EMBL/GenBank/DDBJ whole genome shotgun (WGS) entry which is preliminary data.</text>
</comment>
<dbReference type="SUPFAM" id="SSF88723">
    <property type="entry name" value="PIN domain-like"/>
    <property type="match status" value="1"/>
</dbReference>
<dbReference type="SMART" id="SM00670">
    <property type="entry name" value="PINc"/>
    <property type="match status" value="1"/>
</dbReference>
<evidence type="ECO:0000259" key="4">
    <source>
        <dbReference type="PROSITE" id="PS50011"/>
    </source>
</evidence>
<dbReference type="GO" id="GO:0004674">
    <property type="term" value="F:protein serine/threonine kinase activity"/>
    <property type="evidence" value="ECO:0007669"/>
    <property type="project" value="UniProtKB-EC"/>
</dbReference>
<keyword evidence="2" id="KW-0067">ATP-binding</keyword>
<feature type="compositionally biased region" description="Basic and acidic residues" evidence="3">
    <location>
        <begin position="731"/>
        <end position="750"/>
    </location>
</feature>
<evidence type="ECO:0000256" key="2">
    <source>
        <dbReference type="ARBA" id="ARBA00022840"/>
    </source>
</evidence>
<dbReference type="FunFam" id="1.10.510.10:FF:000571">
    <property type="entry name" value="Maternal embryonic leucine zipper kinase"/>
    <property type="match status" value="1"/>
</dbReference>
<dbReference type="PROSITE" id="PS00108">
    <property type="entry name" value="PROTEIN_KINASE_ST"/>
    <property type="match status" value="1"/>
</dbReference>
<feature type="compositionally biased region" description="Low complexity" evidence="3">
    <location>
        <begin position="758"/>
        <end position="767"/>
    </location>
</feature>
<dbReference type="Pfam" id="PF13638">
    <property type="entry name" value="PIN_4"/>
    <property type="match status" value="1"/>
</dbReference>